<feature type="compositionally biased region" description="Low complexity" evidence="8">
    <location>
        <begin position="143"/>
        <end position="157"/>
    </location>
</feature>
<evidence type="ECO:0000256" key="8">
    <source>
        <dbReference type="SAM" id="MobiDB-lite"/>
    </source>
</evidence>
<reference evidence="11" key="1">
    <citation type="journal article" date="2023" name="PhytoFront">
        <title>Draft Genome Resources of Seven Strains of Tilletia horrida, Causal Agent of Kernel Smut of Rice.</title>
        <authorList>
            <person name="Khanal S."/>
            <person name="Antony Babu S."/>
            <person name="Zhou X.G."/>
        </authorList>
    </citation>
    <scope>NUCLEOTIDE SEQUENCE</scope>
    <source>
        <strain evidence="11">TX6</strain>
    </source>
</reference>
<feature type="domain" description="USP" evidence="10">
    <location>
        <begin position="825"/>
        <end position="1185"/>
    </location>
</feature>
<proteinExistence type="inferred from homology"/>
<feature type="compositionally biased region" description="Low complexity" evidence="8">
    <location>
        <begin position="387"/>
        <end position="397"/>
    </location>
</feature>
<accession>A0AAN6GRS2</accession>
<dbReference type="GO" id="GO:0016579">
    <property type="term" value="P:protein deubiquitination"/>
    <property type="evidence" value="ECO:0007669"/>
    <property type="project" value="InterPro"/>
</dbReference>
<dbReference type="Gene3D" id="3.40.250.10">
    <property type="entry name" value="Rhodanese-like domain"/>
    <property type="match status" value="1"/>
</dbReference>
<dbReference type="InterPro" id="IPR015063">
    <property type="entry name" value="USP8_dimer"/>
</dbReference>
<keyword evidence="12" id="KW-1185">Reference proteome</keyword>
<keyword evidence="7" id="KW-0788">Thiol protease</keyword>
<dbReference type="SMART" id="SM00450">
    <property type="entry name" value="RHOD"/>
    <property type="match status" value="1"/>
</dbReference>
<organism evidence="11 12">
    <name type="scientific">Tilletia horrida</name>
    <dbReference type="NCBI Taxonomy" id="155126"/>
    <lineage>
        <taxon>Eukaryota</taxon>
        <taxon>Fungi</taxon>
        <taxon>Dikarya</taxon>
        <taxon>Basidiomycota</taxon>
        <taxon>Ustilaginomycotina</taxon>
        <taxon>Exobasidiomycetes</taxon>
        <taxon>Tilletiales</taxon>
        <taxon>Tilletiaceae</taxon>
        <taxon>Tilletia</taxon>
    </lineage>
</organism>
<dbReference type="SUPFAM" id="SSF54001">
    <property type="entry name" value="Cysteine proteinases"/>
    <property type="match status" value="1"/>
</dbReference>
<feature type="region of interest" description="Disordered" evidence="8">
    <location>
        <begin position="593"/>
        <end position="692"/>
    </location>
</feature>
<feature type="region of interest" description="Disordered" evidence="8">
    <location>
        <begin position="135"/>
        <end position="157"/>
    </location>
</feature>
<dbReference type="PROSITE" id="PS00972">
    <property type="entry name" value="USP_1"/>
    <property type="match status" value="1"/>
</dbReference>
<protein>
    <recommendedName>
        <fullName evidence="3">ubiquitinyl hydrolase 1</fullName>
        <ecNumber evidence="3">3.4.19.12</ecNumber>
    </recommendedName>
</protein>
<feature type="region of interest" description="Disordered" evidence="8">
    <location>
        <begin position="732"/>
        <end position="804"/>
    </location>
</feature>
<feature type="compositionally biased region" description="Gly residues" evidence="8">
    <location>
        <begin position="1196"/>
        <end position="1209"/>
    </location>
</feature>
<name>A0AAN6GRS2_9BASI</name>
<dbReference type="EC" id="3.4.19.12" evidence="3"/>
<feature type="region of interest" description="Disordered" evidence="8">
    <location>
        <begin position="225"/>
        <end position="276"/>
    </location>
</feature>
<evidence type="ECO:0000259" key="9">
    <source>
        <dbReference type="PROSITE" id="PS50206"/>
    </source>
</evidence>
<feature type="region of interest" description="Disordered" evidence="8">
    <location>
        <begin position="1"/>
        <end position="32"/>
    </location>
</feature>
<keyword evidence="6 11" id="KW-0378">Hydrolase</keyword>
<evidence type="ECO:0000256" key="3">
    <source>
        <dbReference type="ARBA" id="ARBA00012759"/>
    </source>
</evidence>
<dbReference type="PANTHER" id="PTHR21646">
    <property type="entry name" value="UBIQUITIN CARBOXYL-TERMINAL HYDROLASE"/>
    <property type="match status" value="1"/>
</dbReference>
<feature type="domain" description="Rhodanese" evidence="9">
    <location>
        <begin position="450"/>
        <end position="595"/>
    </location>
</feature>
<keyword evidence="4 11" id="KW-0645">Protease</keyword>
<dbReference type="InterPro" id="IPR028889">
    <property type="entry name" value="USP"/>
</dbReference>
<dbReference type="Pfam" id="PF00443">
    <property type="entry name" value="UCH"/>
    <property type="match status" value="1"/>
</dbReference>
<feature type="compositionally biased region" description="Polar residues" evidence="8">
    <location>
        <begin position="763"/>
        <end position="780"/>
    </location>
</feature>
<evidence type="ECO:0000313" key="12">
    <source>
        <dbReference type="Proteomes" id="UP001176517"/>
    </source>
</evidence>
<evidence type="ECO:0000256" key="4">
    <source>
        <dbReference type="ARBA" id="ARBA00022670"/>
    </source>
</evidence>
<dbReference type="GO" id="GO:0004843">
    <property type="term" value="F:cysteine-type deubiquitinase activity"/>
    <property type="evidence" value="ECO:0007669"/>
    <property type="project" value="UniProtKB-EC"/>
</dbReference>
<dbReference type="PROSITE" id="PS00973">
    <property type="entry name" value="USP_2"/>
    <property type="match status" value="1"/>
</dbReference>
<feature type="compositionally biased region" description="Basic and acidic residues" evidence="8">
    <location>
        <begin position="225"/>
        <end position="241"/>
    </location>
</feature>
<dbReference type="Pfam" id="PF08969">
    <property type="entry name" value="USP8_dimer"/>
    <property type="match status" value="1"/>
</dbReference>
<dbReference type="InterPro" id="IPR001394">
    <property type="entry name" value="Peptidase_C19_UCH"/>
</dbReference>
<dbReference type="Gene3D" id="3.90.70.10">
    <property type="entry name" value="Cysteine proteinases"/>
    <property type="match status" value="1"/>
</dbReference>
<feature type="compositionally biased region" description="Low complexity" evidence="8">
    <location>
        <begin position="1"/>
        <end position="14"/>
    </location>
</feature>
<keyword evidence="5" id="KW-0833">Ubl conjugation pathway</keyword>
<feature type="compositionally biased region" description="Low complexity" evidence="8">
    <location>
        <begin position="356"/>
        <end position="367"/>
    </location>
</feature>
<dbReference type="InterPro" id="IPR036873">
    <property type="entry name" value="Rhodanese-like_dom_sf"/>
</dbReference>
<dbReference type="SUPFAM" id="SSF140856">
    <property type="entry name" value="USP8 N-terminal domain-like"/>
    <property type="match status" value="1"/>
</dbReference>
<dbReference type="GO" id="GO:0006508">
    <property type="term" value="P:proteolysis"/>
    <property type="evidence" value="ECO:0007669"/>
    <property type="project" value="UniProtKB-KW"/>
</dbReference>
<dbReference type="Proteomes" id="UP001176517">
    <property type="component" value="Unassembled WGS sequence"/>
</dbReference>
<evidence type="ECO:0000313" key="11">
    <source>
        <dbReference type="EMBL" id="KAK0554570.1"/>
    </source>
</evidence>
<comment type="caution">
    <text evidence="11">The sequence shown here is derived from an EMBL/GenBank/DDBJ whole genome shotgun (WGS) entry which is preliminary data.</text>
</comment>
<dbReference type="EMBL" id="JAPDMZ010000036">
    <property type="protein sequence ID" value="KAK0554570.1"/>
    <property type="molecule type" value="Genomic_DNA"/>
</dbReference>
<dbReference type="Gene3D" id="1.20.58.80">
    <property type="entry name" value="Phosphotransferase system, lactose/cellobiose-type IIA subunit"/>
    <property type="match status" value="1"/>
</dbReference>
<feature type="compositionally biased region" description="Low complexity" evidence="8">
    <location>
        <begin position="746"/>
        <end position="757"/>
    </location>
</feature>
<feature type="compositionally biased region" description="Polar residues" evidence="8">
    <location>
        <begin position="262"/>
        <end position="274"/>
    </location>
</feature>
<feature type="region of interest" description="Disordered" evidence="8">
    <location>
        <begin position="320"/>
        <end position="411"/>
    </location>
</feature>
<feature type="compositionally biased region" description="Polar residues" evidence="8">
    <location>
        <begin position="628"/>
        <end position="651"/>
    </location>
</feature>
<dbReference type="PROSITE" id="PS50206">
    <property type="entry name" value="RHODANESE_3"/>
    <property type="match status" value="1"/>
</dbReference>
<evidence type="ECO:0000256" key="1">
    <source>
        <dbReference type="ARBA" id="ARBA00000707"/>
    </source>
</evidence>
<dbReference type="InterPro" id="IPR001763">
    <property type="entry name" value="Rhodanese-like_dom"/>
</dbReference>
<dbReference type="InterPro" id="IPR018200">
    <property type="entry name" value="USP_CS"/>
</dbReference>
<evidence type="ECO:0000256" key="5">
    <source>
        <dbReference type="ARBA" id="ARBA00022786"/>
    </source>
</evidence>
<dbReference type="AlphaFoldDB" id="A0AAN6GRS2"/>
<evidence type="ECO:0000256" key="2">
    <source>
        <dbReference type="ARBA" id="ARBA00009085"/>
    </source>
</evidence>
<feature type="region of interest" description="Disordered" evidence="8">
    <location>
        <begin position="1189"/>
        <end position="1209"/>
    </location>
</feature>
<sequence>MPSSHHSASSSSQSRNADGSVQSQNHPESLRSLARIEVDNRFSFKSYVAAADTLLEKAEAADQQGMLEEAFVNYLKAVAVTQKLRSHKDYSNEEGSNSGNWKAYKALVQRSYHTVERTNRIEEVLLDREKRVSDALREQQRHAPSSSSHGSASAASSIVKPMVVSPPPHLTGAADYEADSEILSLSDRLKSLRTSGMHGSLVSAKRMNDSLGGGLQNVNLPGVIKEHDAESGGSGEAHEDSNGSSYSLGRSPLPRPPHYADGTSTSSSPAQASMPTLPDLHHAQQSYPSLDEFERDSRFPRAPSHAVTDDPAAAALAASVPSRPLPAPPTAPDSSLRSSVPQPFPDRPRAPQAGVASAAASAISSASNGRRDSDPRRAPLPPPAGPAGPRLAPGGSRSELNGSGVGSKPSLPLSNVVTVEQLWTYLNPGFESVTDSKTGKQRIEKRQGLNILLLDLRSRDEYEAGRIKGPQGEVLCLEPITLREGMSSTDIEEKLVLSPSAEQQAFANRHAFDLVVLYDRNSRTFGAPTSGPSKYASIPTPTTMLSQQSKAAAEKLAIVMRAIYENEFQKPLKHSPVLLMGGYEAWAKEITRSAPEAQSSSSTARESKMDDLKRSRRDARIMPGDETITGSDEIQGQPISNGSSTPSTSAHAVNGFVPPSMPAKVYHHVNSPSHPQAPASIYPTPPQNTLARTRSDDYFYNAQPSIPYSSAQHGAMSPAHGAAGARSSFDYPQLHATGHQNPQLPPAAASASGAPAPSRMPMTHSSSYSNGVRASFSNDSAGRRNGLLPSNGPGSSGAHGYPVMPSSAGPVTVRSLVDEKRIGLTGLKNLGNSCYMNATLQCLSATTSVTEFFLDNRYKKAVNRSNPLGTQGVLAEAFAHLARVMWSEAYDFVSPVTFREAITRFAPTFRGYEQHDSQEFLTFLLDGLHEDLNYVISKPPAVEMTPAREAELESLPQQIASAKEWAIYKQRNDSLIVNWFQGQFRNKMTCLTCGKTSTTYNAFMYLSLPLPSGRGYSRVSLFECLDAFVRQEVLDKADAWFCPQCKKPRRATKKLSISRLPSILLIHLKRFSFKGPFTDKIETHVTFPHQELDLGRYMPTPLPPNSKEVVAAAQAGIPISKSQQPPYIYDLFGVTHHFGNLTSGHYTASIRNVGEWWYCDDSKISKGDERQINSNSPYVLWFRRRVQTRPSASSNGGPGLGSMGQPGAP</sequence>
<feature type="compositionally biased region" description="Polar residues" evidence="8">
    <location>
        <begin position="15"/>
        <end position="27"/>
    </location>
</feature>
<evidence type="ECO:0000256" key="6">
    <source>
        <dbReference type="ARBA" id="ARBA00022801"/>
    </source>
</evidence>
<evidence type="ECO:0000259" key="10">
    <source>
        <dbReference type="PROSITE" id="PS50235"/>
    </source>
</evidence>
<dbReference type="InterPro" id="IPR038765">
    <property type="entry name" value="Papain-like_cys_pep_sf"/>
</dbReference>
<evidence type="ECO:0000256" key="7">
    <source>
        <dbReference type="ARBA" id="ARBA00022807"/>
    </source>
</evidence>
<dbReference type="InterPro" id="IPR050185">
    <property type="entry name" value="Ub_carboxyl-term_hydrolase"/>
</dbReference>
<gene>
    <name evidence="11" type="primary">DOA4</name>
    <name evidence="11" type="ORF">OC846_002046</name>
</gene>
<dbReference type="PROSITE" id="PS50235">
    <property type="entry name" value="USP_3"/>
    <property type="match status" value="1"/>
</dbReference>
<dbReference type="CDD" id="cd02674">
    <property type="entry name" value="Peptidase_C19R"/>
    <property type="match status" value="1"/>
</dbReference>
<comment type="catalytic activity">
    <reaction evidence="1">
        <text>Thiol-dependent hydrolysis of ester, thioester, amide, peptide and isopeptide bonds formed by the C-terminal Gly of ubiquitin (a 76-residue protein attached to proteins as an intracellular targeting signal).</text>
        <dbReference type="EC" id="3.4.19.12"/>
    </reaction>
</comment>
<dbReference type="PANTHER" id="PTHR21646:SF95">
    <property type="entry name" value="UBIQUITIN CARBOXYL-TERMINAL HYDROLASE 4-RELATED"/>
    <property type="match status" value="1"/>
</dbReference>
<dbReference type="SUPFAM" id="SSF52821">
    <property type="entry name" value="Rhodanese/Cell cycle control phosphatase"/>
    <property type="match status" value="1"/>
</dbReference>
<comment type="similarity">
    <text evidence="2">Belongs to the peptidase C19 family.</text>
</comment>